<dbReference type="RefSeq" id="WP_094014211.1">
    <property type="nucleotide sequence ID" value="NZ_NMQW01000011.1"/>
</dbReference>
<evidence type="ECO:0000313" key="4">
    <source>
        <dbReference type="Proteomes" id="UP000215509"/>
    </source>
</evidence>
<feature type="domain" description="SLH" evidence="2">
    <location>
        <begin position="399"/>
        <end position="462"/>
    </location>
</feature>
<dbReference type="InterPro" id="IPR051465">
    <property type="entry name" value="Cell_Envelope_Struct_Comp"/>
</dbReference>
<dbReference type="EMBL" id="NMQW01000011">
    <property type="protein sequence ID" value="OXM86952.1"/>
    <property type="molecule type" value="Genomic_DNA"/>
</dbReference>
<dbReference type="InterPro" id="IPR002102">
    <property type="entry name" value="Cohesin_dom"/>
</dbReference>
<dbReference type="OrthoDB" id="9798386at2"/>
<dbReference type="InterPro" id="IPR008965">
    <property type="entry name" value="CBM2/CBM3_carb-bd_dom_sf"/>
</dbReference>
<protein>
    <recommendedName>
        <fullName evidence="2">SLH domain-containing protein</fullName>
    </recommendedName>
</protein>
<dbReference type="Pfam" id="PF00963">
    <property type="entry name" value="Cohesin"/>
    <property type="match status" value="1"/>
</dbReference>
<dbReference type="CDD" id="cd08547">
    <property type="entry name" value="Type_II_cohesin"/>
    <property type="match status" value="1"/>
</dbReference>
<feature type="domain" description="SLH" evidence="2">
    <location>
        <begin position="526"/>
        <end position="580"/>
    </location>
</feature>
<reference evidence="3 4" key="1">
    <citation type="submission" date="2017-07" db="EMBL/GenBank/DDBJ databases">
        <title>Genome sequencing and assembly of Paenibacillus rigui.</title>
        <authorList>
            <person name="Mayilraj S."/>
        </authorList>
    </citation>
    <scope>NUCLEOTIDE SEQUENCE [LARGE SCALE GENOMIC DNA]</scope>
    <source>
        <strain evidence="3 4">JCM 16352</strain>
    </source>
</reference>
<dbReference type="SUPFAM" id="SSF49384">
    <property type="entry name" value="Carbohydrate-binding domain"/>
    <property type="match status" value="1"/>
</dbReference>
<organism evidence="3 4">
    <name type="scientific">Paenibacillus rigui</name>
    <dbReference type="NCBI Taxonomy" id="554312"/>
    <lineage>
        <taxon>Bacteria</taxon>
        <taxon>Bacillati</taxon>
        <taxon>Bacillota</taxon>
        <taxon>Bacilli</taxon>
        <taxon>Bacillales</taxon>
        <taxon>Paenibacillaceae</taxon>
        <taxon>Paenibacillus</taxon>
    </lineage>
</organism>
<dbReference type="AlphaFoldDB" id="A0A229UU68"/>
<accession>A0A229UU68</accession>
<dbReference type="Proteomes" id="UP000215509">
    <property type="component" value="Unassembled WGS sequence"/>
</dbReference>
<dbReference type="Gene3D" id="2.60.40.680">
    <property type="match status" value="1"/>
</dbReference>
<gene>
    <name evidence="3" type="ORF">CF651_07360</name>
</gene>
<dbReference type="PROSITE" id="PS51272">
    <property type="entry name" value="SLH"/>
    <property type="match status" value="3"/>
</dbReference>
<sequence length="580" mass="61535">MARFTFLLLLVCLFVVSKPMLIQASGSPEFSLTLSNEKPAMNSQFDVVIHADNAADLYAYEINLTYDSSRLQFIGYTAGKGGFNIDPVLKQDGVQLAHTEIGSKAGLTGNVILATVTFKALHPGSTPIGLSSLRLGTSKEEWTTFNSSASVKAIVTGTEGGGQNGQGGHGGSGGGAIGVGQSSQAGENEPYSKAGVITPATKLDQATKTITAAVDSDTLKQAQEQAAESGKGIKKVRIEVEKHPDASDYVLSLPSGPLANSTKTAEIEVNTGLAALTLPNNMLHNGNIPAEVVGLRIAQVHPESLQTEARSKVGAHPVLELSLQSGDQTIPWSNAQAPVSVSIPYTPSSEELQHPEHIVVWYIDGSGTIHAVPSGKYDPVTGNVTFRTTHFSTFAITYLKKSFNDLQSTEWARHSIEVMASKGIVNGISDAEFQPAQPISRADFLVLLVRTLELNGAPGAAFEDVPEQAYYNEPLRIARGLGITYGAGDNRFDPLAPVTREEMMVLTARALTAANQTLPAVSKSVLESFHDAGDISSYAEEGVASLVNAGLVQGYDQAIHPKATTTRAETVVLMYSIYNR</sequence>
<keyword evidence="4" id="KW-1185">Reference proteome</keyword>
<dbReference type="PANTHER" id="PTHR43308">
    <property type="entry name" value="OUTER MEMBRANE PROTEIN ALPHA-RELATED"/>
    <property type="match status" value="1"/>
</dbReference>
<dbReference type="GO" id="GO:0000272">
    <property type="term" value="P:polysaccharide catabolic process"/>
    <property type="evidence" value="ECO:0007669"/>
    <property type="project" value="InterPro"/>
</dbReference>
<dbReference type="GO" id="GO:0030246">
    <property type="term" value="F:carbohydrate binding"/>
    <property type="evidence" value="ECO:0007669"/>
    <property type="project" value="InterPro"/>
</dbReference>
<dbReference type="Pfam" id="PF00395">
    <property type="entry name" value="SLH"/>
    <property type="match status" value="3"/>
</dbReference>
<evidence type="ECO:0000259" key="2">
    <source>
        <dbReference type="PROSITE" id="PS51272"/>
    </source>
</evidence>
<evidence type="ECO:0000313" key="3">
    <source>
        <dbReference type="EMBL" id="OXM86952.1"/>
    </source>
</evidence>
<name>A0A229UU68_9BACL</name>
<proteinExistence type="predicted"/>
<feature type="region of interest" description="Disordered" evidence="1">
    <location>
        <begin position="156"/>
        <end position="191"/>
    </location>
</feature>
<dbReference type="InterPro" id="IPR001119">
    <property type="entry name" value="SLH_dom"/>
</dbReference>
<feature type="compositionally biased region" description="Gly residues" evidence="1">
    <location>
        <begin position="158"/>
        <end position="178"/>
    </location>
</feature>
<evidence type="ECO:0000256" key="1">
    <source>
        <dbReference type="SAM" id="MobiDB-lite"/>
    </source>
</evidence>
<comment type="caution">
    <text evidence="3">The sequence shown here is derived from an EMBL/GenBank/DDBJ whole genome shotgun (WGS) entry which is preliminary data.</text>
</comment>
<dbReference type="PANTHER" id="PTHR43308:SF5">
    <property type="entry name" value="S-LAYER PROTEIN _ PEPTIDOGLYCAN ENDO-BETA-N-ACETYLGLUCOSAMINIDASE"/>
    <property type="match status" value="1"/>
</dbReference>
<feature type="domain" description="SLH" evidence="2">
    <location>
        <begin position="463"/>
        <end position="521"/>
    </location>
</feature>